<dbReference type="PANTHER" id="PTHR30336">
    <property type="entry name" value="INNER MEMBRANE PROTEIN, PROBABLE PERMEASE"/>
    <property type="match status" value="1"/>
</dbReference>
<dbReference type="InterPro" id="IPR003848">
    <property type="entry name" value="DUF218"/>
</dbReference>
<dbReference type="Pfam" id="PF02698">
    <property type="entry name" value="DUF218"/>
    <property type="match status" value="1"/>
</dbReference>
<evidence type="ECO:0000259" key="1">
    <source>
        <dbReference type="Pfam" id="PF02698"/>
    </source>
</evidence>
<dbReference type="CDD" id="cd06259">
    <property type="entry name" value="YdcF-like"/>
    <property type="match status" value="1"/>
</dbReference>
<gene>
    <name evidence="2" type="ORF">A9Q02_16420</name>
</gene>
<dbReference type="GO" id="GO:0005886">
    <property type="term" value="C:plasma membrane"/>
    <property type="evidence" value="ECO:0007669"/>
    <property type="project" value="TreeGrafter"/>
</dbReference>
<dbReference type="InterPro" id="IPR051599">
    <property type="entry name" value="Cell_Envelope_Assoc"/>
</dbReference>
<dbReference type="EMBL" id="LYXE01000109">
    <property type="protein sequence ID" value="PDV98225.1"/>
    <property type="molecule type" value="Genomic_DNA"/>
</dbReference>
<evidence type="ECO:0000313" key="2">
    <source>
        <dbReference type="EMBL" id="PDV98225.1"/>
    </source>
</evidence>
<comment type="caution">
    <text evidence="2">The sequence shown here is derived from an EMBL/GenBank/DDBJ whole genome shotgun (WGS) entry which is preliminary data.</text>
</comment>
<name>A0A2H3KJZ6_9CHLR</name>
<organism evidence="2 3">
    <name type="scientific">Candidatus Chloroploca asiatica</name>
    <dbReference type="NCBI Taxonomy" id="1506545"/>
    <lineage>
        <taxon>Bacteria</taxon>
        <taxon>Bacillati</taxon>
        <taxon>Chloroflexota</taxon>
        <taxon>Chloroflexia</taxon>
        <taxon>Chloroflexales</taxon>
        <taxon>Chloroflexineae</taxon>
        <taxon>Oscillochloridaceae</taxon>
        <taxon>Candidatus Chloroploca</taxon>
    </lineage>
</organism>
<dbReference type="OrthoDB" id="9782395at2"/>
<evidence type="ECO:0000313" key="3">
    <source>
        <dbReference type="Proteomes" id="UP000220922"/>
    </source>
</evidence>
<protein>
    <recommendedName>
        <fullName evidence="1">DUF218 domain-containing protein</fullName>
    </recommendedName>
</protein>
<dbReference type="PANTHER" id="PTHR30336:SF6">
    <property type="entry name" value="INTEGRAL MEMBRANE PROTEIN"/>
    <property type="match status" value="1"/>
</dbReference>
<keyword evidence="3" id="KW-1185">Reference proteome</keyword>
<sequence length="216" mass="23702">MPIMFKNLRRLIVVGLGLSLLIPLVALSYSHLATAPFRVTTPTDAPPTRVAVVFGAGVRGDRPTRILAERIEGAVNLYHLGRVEKLLMTGDNSHATYDEVTVMARYAASLGVPMRDITLDYAGFSTYESCYRLQPIFGVEQAVLVSQRYHMPRAVYTCRALGVDAVGVGVPDWGRYAPPVLAQYTAREALATVKALLDVHVTRPRPTFLGPYEGIE</sequence>
<feature type="domain" description="DUF218" evidence="1">
    <location>
        <begin position="50"/>
        <end position="175"/>
    </location>
</feature>
<dbReference type="AlphaFoldDB" id="A0A2H3KJZ6"/>
<reference evidence="2 3" key="1">
    <citation type="submission" date="2016-05" db="EMBL/GenBank/DDBJ databases">
        <authorList>
            <person name="Lavstsen T."/>
            <person name="Jespersen J.S."/>
        </authorList>
    </citation>
    <scope>NUCLEOTIDE SEQUENCE [LARGE SCALE GENOMIC DNA]</scope>
    <source>
        <strain evidence="2 3">B7-9</strain>
    </source>
</reference>
<accession>A0A2H3KJZ6</accession>
<dbReference type="Proteomes" id="UP000220922">
    <property type="component" value="Unassembled WGS sequence"/>
</dbReference>
<proteinExistence type="predicted"/>